<dbReference type="AlphaFoldDB" id="A0AAW0IHH9"/>
<evidence type="ECO:0000313" key="2">
    <source>
        <dbReference type="Proteomes" id="UP000237347"/>
    </source>
</evidence>
<dbReference type="SUPFAM" id="SSF56112">
    <property type="entry name" value="Protein kinase-like (PK-like)"/>
    <property type="match status" value="1"/>
</dbReference>
<proteinExistence type="predicted"/>
<evidence type="ECO:0000313" key="1">
    <source>
        <dbReference type="EMBL" id="KAK7813882.1"/>
    </source>
</evidence>
<dbReference type="InterPro" id="IPR011009">
    <property type="entry name" value="Kinase-like_dom_sf"/>
</dbReference>
<reference evidence="1 2" key="1">
    <citation type="journal article" date="2018" name="Sci. Data">
        <title>The draft genome sequence of cork oak.</title>
        <authorList>
            <person name="Ramos A.M."/>
            <person name="Usie A."/>
            <person name="Barbosa P."/>
            <person name="Barros P.M."/>
            <person name="Capote T."/>
            <person name="Chaves I."/>
            <person name="Simoes F."/>
            <person name="Abreu I."/>
            <person name="Carrasquinho I."/>
            <person name="Faro C."/>
            <person name="Guimaraes J.B."/>
            <person name="Mendonca D."/>
            <person name="Nobrega F."/>
            <person name="Rodrigues L."/>
            <person name="Saibo N.J.M."/>
            <person name="Varela M.C."/>
            <person name="Egas C."/>
            <person name="Matos J."/>
            <person name="Miguel C.M."/>
            <person name="Oliveira M.M."/>
            <person name="Ricardo C.P."/>
            <person name="Goncalves S."/>
        </authorList>
    </citation>
    <scope>NUCLEOTIDE SEQUENCE [LARGE SCALE GENOMIC DNA]</scope>
    <source>
        <strain evidence="2">cv. HL8</strain>
    </source>
</reference>
<protein>
    <submittedName>
        <fullName evidence="1">Lrr receptor-like serine/threonine-protein kinase</fullName>
    </submittedName>
</protein>
<dbReference type="Proteomes" id="UP000237347">
    <property type="component" value="Unassembled WGS sequence"/>
</dbReference>
<accession>A0AAW0IHH9</accession>
<name>A0AAW0IHH9_QUESU</name>
<dbReference type="GO" id="GO:0016301">
    <property type="term" value="F:kinase activity"/>
    <property type="evidence" value="ECO:0007669"/>
    <property type="project" value="UniProtKB-KW"/>
</dbReference>
<dbReference type="EMBL" id="PKMF04001172">
    <property type="protein sequence ID" value="KAK7813882.1"/>
    <property type="molecule type" value="Genomic_DNA"/>
</dbReference>
<organism evidence="1 2">
    <name type="scientific">Quercus suber</name>
    <name type="common">Cork oak</name>
    <dbReference type="NCBI Taxonomy" id="58331"/>
    <lineage>
        <taxon>Eukaryota</taxon>
        <taxon>Viridiplantae</taxon>
        <taxon>Streptophyta</taxon>
        <taxon>Embryophyta</taxon>
        <taxon>Tracheophyta</taxon>
        <taxon>Spermatophyta</taxon>
        <taxon>Magnoliopsida</taxon>
        <taxon>eudicotyledons</taxon>
        <taxon>Gunneridae</taxon>
        <taxon>Pentapetalae</taxon>
        <taxon>rosids</taxon>
        <taxon>fabids</taxon>
        <taxon>Fagales</taxon>
        <taxon>Fagaceae</taxon>
        <taxon>Quercus</taxon>
    </lineage>
</organism>
<gene>
    <name evidence="1" type="ORF">CFP56_004217</name>
</gene>
<comment type="caution">
    <text evidence="1">The sequence shown here is derived from an EMBL/GenBank/DDBJ whole genome shotgun (WGS) entry which is preliminary data.</text>
</comment>
<keyword evidence="2" id="KW-1185">Reference proteome</keyword>
<dbReference type="Gene3D" id="1.10.510.10">
    <property type="entry name" value="Transferase(Phosphotransferase) domain 1"/>
    <property type="match status" value="1"/>
</dbReference>
<sequence length="96" mass="10369">MGSYPPKCVVKFLNLALKCCGDETDARPSMAEVVRELESIWHMMPDSDIISVGPMVTNAEKVATPPSSSSTVKDPYASEISGIELVSEVIPSIMPR</sequence>